<dbReference type="Pfam" id="PF12833">
    <property type="entry name" value="HTH_18"/>
    <property type="match status" value="1"/>
</dbReference>
<dbReference type="RefSeq" id="WP_238227142.1">
    <property type="nucleotide sequence ID" value="NZ_BPQD01000025.1"/>
</dbReference>
<dbReference type="PROSITE" id="PS01124">
    <property type="entry name" value="HTH_ARAC_FAMILY_2"/>
    <property type="match status" value="1"/>
</dbReference>
<dbReference type="InterPro" id="IPR050204">
    <property type="entry name" value="AraC_XylS_family_regulators"/>
</dbReference>
<evidence type="ECO:0000256" key="1">
    <source>
        <dbReference type="ARBA" id="ARBA00023015"/>
    </source>
</evidence>
<keyword evidence="1" id="KW-0805">Transcription regulation</keyword>
<dbReference type="SMART" id="SM00342">
    <property type="entry name" value="HTH_ARAC"/>
    <property type="match status" value="1"/>
</dbReference>
<keyword evidence="2" id="KW-0238">DNA-binding</keyword>
<dbReference type="InterPro" id="IPR018062">
    <property type="entry name" value="HTH_AraC-typ_CS"/>
</dbReference>
<dbReference type="Proteomes" id="UP001224644">
    <property type="component" value="Unassembled WGS sequence"/>
</dbReference>
<evidence type="ECO:0000256" key="3">
    <source>
        <dbReference type="ARBA" id="ARBA00023163"/>
    </source>
</evidence>
<dbReference type="SUPFAM" id="SSF46689">
    <property type="entry name" value="Homeodomain-like"/>
    <property type="match status" value="1"/>
</dbReference>
<dbReference type="Gene3D" id="1.10.10.60">
    <property type="entry name" value="Homeodomain-like"/>
    <property type="match status" value="1"/>
</dbReference>
<feature type="domain" description="HTH araC/xylS-type" evidence="4">
    <location>
        <begin position="155"/>
        <end position="252"/>
    </location>
</feature>
<dbReference type="InterPro" id="IPR009057">
    <property type="entry name" value="Homeodomain-like_sf"/>
</dbReference>
<evidence type="ECO:0000313" key="5">
    <source>
        <dbReference type="EMBL" id="MDN3591743.1"/>
    </source>
</evidence>
<evidence type="ECO:0000313" key="6">
    <source>
        <dbReference type="Proteomes" id="UP001224644"/>
    </source>
</evidence>
<comment type="caution">
    <text evidence="5">The sequence shown here is derived from an EMBL/GenBank/DDBJ whole genome shotgun (WGS) entry which is preliminary data.</text>
</comment>
<sequence length="255" mass="27180">MNEPATSCALGPLWHVDGAHTFFAGPLTYNASHRHGAPVYLAGLYGGFRIRFDGTAWITCRTAFVPAGLAHELDCGGEPLAVLYLEPEASPHALTTLVRGGDPIAGALVAAQGEIIPLRTLYEDRGASAWTGAALADLAGYSLRRVGTETDARIARVVSRLGDHREGAMSAESLARSVGLSSSRLQHLFTENVGVPFRRYRAWVRMRRAIAAVVAGANFTGAAHAAGFADQAHFANDFRRTFGAPASRSLLGIRR</sequence>
<dbReference type="EMBL" id="JAUFPX010000012">
    <property type="protein sequence ID" value="MDN3591743.1"/>
    <property type="molecule type" value="Genomic_DNA"/>
</dbReference>
<keyword evidence="3" id="KW-0804">Transcription</keyword>
<gene>
    <name evidence="5" type="ORF">QWZ12_14150</name>
</gene>
<reference evidence="6" key="1">
    <citation type="journal article" date="2019" name="Int. J. Syst. Evol. Microbiol.">
        <title>The Global Catalogue of Microorganisms (GCM) 10K type strain sequencing project: providing services to taxonomists for standard genome sequencing and annotation.</title>
        <authorList>
            <consortium name="The Broad Institute Genomics Platform"/>
            <consortium name="The Broad Institute Genome Sequencing Center for Infectious Disease"/>
            <person name="Wu L."/>
            <person name="Ma J."/>
        </authorList>
    </citation>
    <scope>NUCLEOTIDE SEQUENCE [LARGE SCALE GENOMIC DNA]</scope>
    <source>
        <strain evidence="6">CECT 7069</strain>
    </source>
</reference>
<organism evidence="5 6">
    <name type="scientific">Methylobacterium adhaesivum</name>
    <dbReference type="NCBI Taxonomy" id="333297"/>
    <lineage>
        <taxon>Bacteria</taxon>
        <taxon>Pseudomonadati</taxon>
        <taxon>Pseudomonadota</taxon>
        <taxon>Alphaproteobacteria</taxon>
        <taxon>Hyphomicrobiales</taxon>
        <taxon>Methylobacteriaceae</taxon>
        <taxon>Methylobacterium</taxon>
    </lineage>
</organism>
<evidence type="ECO:0000256" key="2">
    <source>
        <dbReference type="ARBA" id="ARBA00023125"/>
    </source>
</evidence>
<protein>
    <submittedName>
        <fullName evidence="5">AraC family transcriptional regulator</fullName>
    </submittedName>
</protein>
<keyword evidence="6" id="KW-1185">Reference proteome</keyword>
<dbReference type="PROSITE" id="PS00041">
    <property type="entry name" value="HTH_ARAC_FAMILY_1"/>
    <property type="match status" value="1"/>
</dbReference>
<proteinExistence type="predicted"/>
<dbReference type="InterPro" id="IPR018060">
    <property type="entry name" value="HTH_AraC"/>
</dbReference>
<evidence type="ECO:0000259" key="4">
    <source>
        <dbReference type="PROSITE" id="PS01124"/>
    </source>
</evidence>
<dbReference type="PANTHER" id="PTHR46796">
    <property type="entry name" value="HTH-TYPE TRANSCRIPTIONAL ACTIVATOR RHAS-RELATED"/>
    <property type="match status" value="1"/>
</dbReference>
<accession>A0ABT8BKM7</accession>
<name>A0ABT8BKM7_9HYPH</name>